<comment type="caution">
    <text evidence="2">The sequence shown here is derived from an EMBL/GenBank/DDBJ whole genome shotgun (WGS) entry which is preliminary data.</text>
</comment>
<keyword evidence="3" id="KW-1185">Reference proteome</keyword>
<evidence type="ECO:0000256" key="1">
    <source>
        <dbReference type="SAM" id="MobiDB-lite"/>
    </source>
</evidence>
<proteinExistence type="predicted"/>
<dbReference type="Proteomes" id="UP001165121">
    <property type="component" value="Unassembled WGS sequence"/>
</dbReference>
<feature type="region of interest" description="Disordered" evidence="1">
    <location>
        <begin position="9"/>
        <end position="64"/>
    </location>
</feature>
<protein>
    <submittedName>
        <fullName evidence="2">Unnamed protein product</fullName>
    </submittedName>
</protein>
<evidence type="ECO:0000313" key="2">
    <source>
        <dbReference type="EMBL" id="GMF45930.1"/>
    </source>
</evidence>
<dbReference type="EMBL" id="BSXT01001895">
    <property type="protein sequence ID" value="GMF45930.1"/>
    <property type="molecule type" value="Genomic_DNA"/>
</dbReference>
<feature type="compositionally biased region" description="Low complexity" evidence="1">
    <location>
        <begin position="14"/>
        <end position="60"/>
    </location>
</feature>
<dbReference type="AlphaFoldDB" id="A0A9W6XV53"/>
<organism evidence="2 3">
    <name type="scientific">Phytophthora fragariaefolia</name>
    <dbReference type="NCBI Taxonomy" id="1490495"/>
    <lineage>
        <taxon>Eukaryota</taxon>
        <taxon>Sar</taxon>
        <taxon>Stramenopiles</taxon>
        <taxon>Oomycota</taxon>
        <taxon>Peronosporomycetes</taxon>
        <taxon>Peronosporales</taxon>
        <taxon>Peronosporaceae</taxon>
        <taxon>Phytophthora</taxon>
    </lineage>
</organism>
<sequence length="101" mass="10752">MVCLFFAADDHTESGISSRSTSESSSVRLPISQSPSQSSSFASFSSSGSSSRSESSSEFSPVHRSAPSLIRFGSESIMHERIENAVLGSSQLSSPLDSIWE</sequence>
<name>A0A9W6XV53_9STRA</name>
<accession>A0A9W6XV53</accession>
<reference evidence="2" key="1">
    <citation type="submission" date="2023-04" db="EMBL/GenBank/DDBJ databases">
        <title>Phytophthora fragariaefolia NBRC 109709.</title>
        <authorList>
            <person name="Ichikawa N."/>
            <person name="Sato H."/>
            <person name="Tonouchi N."/>
        </authorList>
    </citation>
    <scope>NUCLEOTIDE SEQUENCE</scope>
    <source>
        <strain evidence="2">NBRC 109709</strain>
    </source>
</reference>
<evidence type="ECO:0000313" key="3">
    <source>
        <dbReference type="Proteomes" id="UP001165121"/>
    </source>
</evidence>
<gene>
    <name evidence="2" type="ORF">Pfra01_001668500</name>
</gene>